<feature type="signal peptide" evidence="1">
    <location>
        <begin position="1"/>
        <end position="16"/>
    </location>
</feature>
<gene>
    <name evidence="3" type="primary">LOC108609684</name>
</gene>
<organism evidence="2 3">
    <name type="scientific">Drosophila arizonae</name>
    <name type="common">Fruit fly</name>
    <dbReference type="NCBI Taxonomy" id="7263"/>
    <lineage>
        <taxon>Eukaryota</taxon>
        <taxon>Metazoa</taxon>
        <taxon>Ecdysozoa</taxon>
        <taxon>Arthropoda</taxon>
        <taxon>Hexapoda</taxon>
        <taxon>Insecta</taxon>
        <taxon>Pterygota</taxon>
        <taxon>Neoptera</taxon>
        <taxon>Endopterygota</taxon>
        <taxon>Diptera</taxon>
        <taxon>Brachycera</taxon>
        <taxon>Muscomorpha</taxon>
        <taxon>Ephydroidea</taxon>
        <taxon>Drosophilidae</taxon>
        <taxon>Drosophila</taxon>
    </lineage>
</organism>
<dbReference type="GeneID" id="108609684"/>
<evidence type="ECO:0000313" key="3">
    <source>
        <dbReference type="RefSeq" id="XP_017856895.1"/>
    </source>
</evidence>
<keyword evidence="1" id="KW-0732">Signal</keyword>
<reference evidence="3" key="3">
    <citation type="submission" date="2025-08" db="UniProtKB">
        <authorList>
            <consortium name="RefSeq"/>
        </authorList>
    </citation>
    <scope>IDENTIFICATION</scope>
    <source>
        <tissue evidence="3">Whole organism</tissue>
    </source>
</reference>
<evidence type="ECO:0000313" key="2">
    <source>
        <dbReference type="Proteomes" id="UP000694904"/>
    </source>
</evidence>
<dbReference type="PANTHER" id="PTHR20898">
    <property type="entry name" value="DAEDALUS ON 3-RELATED-RELATED"/>
    <property type="match status" value="1"/>
</dbReference>
<dbReference type="PANTHER" id="PTHR20898:SF0">
    <property type="entry name" value="DAEDALUS ON 3-RELATED"/>
    <property type="match status" value="1"/>
</dbReference>
<evidence type="ECO:0000256" key="1">
    <source>
        <dbReference type="SAM" id="SignalP"/>
    </source>
</evidence>
<name>A0ABM1NPK9_DROAR</name>
<sequence length="184" mass="21587">MSGWLWVLVCLDLSVAAQHRSFRFVVNNFYIRPTVPDIFESINWTQPNRSTLSIAWILKRQIDQMDLETSLDIIKADKQKMRLYHIRLDACKFLTTIHKNRIFNLFAKSVNRGSNGHLKCPLKPVSIHSTCLYSLNYTISNMHLSEDDFPQYVPECHFKAISKFFIHQKVAIRMLLEGDVDYKH</sequence>
<proteinExistence type="predicted"/>
<dbReference type="Proteomes" id="UP000694904">
    <property type="component" value="Chromosome 3"/>
</dbReference>
<dbReference type="Pfam" id="PF06477">
    <property type="entry name" value="DUF1091"/>
    <property type="match status" value="1"/>
</dbReference>
<dbReference type="InterPro" id="IPR010512">
    <property type="entry name" value="DUF1091"/>
</dbReference>
<feature type="chain" id="PRO_5047473339" evidence="1">
    <location>
        <begin position="17"/>
        <end position="184"/>
    </location>
</feature>
<dbReference type="SMART" id="SM00697">
    <property type="entry name" value="DM8"/>
    <property type="match status" value="1"/>
</dbReference>
<dbReference type="RefSeq" id="XP_017856895.1">
    <property type="nucleotide sequence ID" value="XM_018001406.1"/>
</dbReference>
<reference evidence="2" key="2">
    <citation type="journal article" date="2016" name="G3 (Bethesda)">
        <title>Genome Evolution in Three Species of Cactophilic Drosophila.</title>
        <authorList>
            <person name="Sanchez-Flores A."/>
            <person name="Penazola F."/>
            <person name="Carpinteyro-Ponce J."/>
            <person name="Nazario-Yepiz N."/>
            <person name="Abreu-Goodger C."/>
            <person name="Machado C.A."/>
            <person name="Markow T.A."/>
        </authorList>
    </citation>
    <scope>NUCLEOTIDE SEQUENCE [LARGE SCALE GENOMIC DNA]</scope>
</reference>
<reference evidence="2" key="1">
    <citation type="journal article" date="1997" name="Nucleic Acids Res.">
        <title>tRNAscan-SE: a program for improved detection of transfer RNA genes in genomic sequence.</title>
        <authorList>
            <person name="Lowe T.M."/>
            <person name="Eddy S.R."/>
        </authorList>
    </citation>
    <scope>NUCLEOTIDE SEQUENCE [LARGE SCALE GENOMIC DNA]</scope>
</reference>
<keyword evidence="2" id="KW-1185">Reference proteome</keyword>
<accession>A0ABM1NPK9</accession>
<protein>
    <submittedName>
        <fullName evidence="3">Uncharacterized protein LOC108609684</fullName>
    </submittedName>
</protein>